<evidence type="ECO:0000256" key="1">
    <source>
        <dbReference type="SAM" id="Phobius"/>
    </source>
</evidence>
<dbReference type="Proteomes" id="UP000761574">
    <property type="component" value="Unassembled WGS sequence"/>
</dbReference>
<reference evidence="2 3" key="1">
    <citation type="submission" date="2021-05" db="EMBL/GenBank/DDBJ databases">
        <title>Molecular characterization for Shewanella algae harboring chromosomal blaOXA-55-like strains isolated from clinical and environment sample.</title>
        <authorList>
            <person name="Ohama Y."/>
            <person name="Aoki K."/>
            <person name="Harada S."/>
            <person name="Moriya K."/>
            <person name="Ishii Y."/>
            <person name="Tateda K."/>
        </authorList>
    </citation>
    <scope>NUCLEOTIDE SEQUENCE [LARGE SCALE GENOMIC DNA]</scope>
    <source>
        <strain evidence="2 3">LMG 23746</strain>
    </source>
</reference>
<feature type="transmembrane region" description="Helical" evidence="1">
    <location>
        <begin position="20"/>
        <end position="40"/>
    </location>
</feature>
<accession>A0ABQ4PH33</accession>
<evidence type="ECO:0000313" key="2">
    <source>
        <dbReference type="EMBL" id="GIU46421.1"/>
    </source>
</evidence>
<gene>
    <name evidence="2" type="ORF">TUM4630_16860</name>
</gene>
<protein>
    <recommendedName>
        <fullName evidence="4">DUF3014 domain-containing protein</fullName>
    </recommendedName>
</protein>
<dbReference type="Pfam" id="PF11219">
    <property type="entry name" value="DUF3014"/>
    <property type="match status" value="1"/>
</dbReference>
<keyword evidence="1" id="KW-0812">Transmembrane</keyword>
<dbReference type="EMBL" id="BPFB01000016">
    <property type="protein sequence ID" value="GIU46421.1"/>
    <property type="molecule type" value="Genomic_DNA"/>
</dbReference>
<evidence type="ECO:0000313" key="3">
    <source>
        <dbReference type="Proteomes" id="UP000761574"/>
    </source>
</evidence>
<name>A0ABQ4PH33_9GAMM</name>
<dbReference type="InterPro" id="IPR021382">
    <property type="entry name" value="DUF3014"/>
</dbReference>
<keyword evidence="3" id="KW-1185">Reference proteome</keyword>
<evidence type="ECO:0008006" key="4">
    <source>
        <dbReference type="Google" id="ProtNLM"/>
    </source>
</evidence>
<organism evidence="2 3">
    <name type="scientific">Shewanella algidipiscicola</name>
    <dbReference type="NCBI Taxonomy" id="614070"/>
    <lineage>
        <taxon>Bacteria</taxon>
        <taxon>Pseudomonadati</taxon>
        <taxon>Pseudomonadota</taxon>
        <taxon>Gammaproteobacteria</taxon>
        <taxon>Alteromonadales</taxon>
        <taxon>Shewanellaceae</taxon>
        <taxon>Shewanella</taxon>
    </lineage>
</organism>
<dbReference type="RefSeq" id="WP_119978551.1">
    <property type="nucleotide sequence ID" value="NZ_BPFB01000016.1"/>
</dbReference>
<proteinExistence type="predicted"/>
<keyword evidence="1" id="KW-0472">Membrane</keyword>
<sequence>MQVSQEDRITPQEKRGGASALTIAIVVILLILAAGAYYFFDSKETQPEPEQPTAVTLPEIIPEQPLPTDANLPEPEVEPVPEPVVEPPVAQVTTPQVEPIPTLADSDSYVKAKTLDVANGMKIDPILVEKDIIRHFVVFVDNIAQGELARKVSPLKAPNSQFTVSDMSNKTYLNPDSYHRYDLYADFISNLDEQQLVATYEQLTPLLNQAFDELGYSNGSFNERMIDAIDVVLAAPIIEQAIELNSVSVNYKFVDPQLESLPNAQKLMIRMGPENSKKVKIALRKLKKQLQE</sequence>
<keyword evidence="1" id="KW-1133">Transmembrane helix</keyword>
<comment type="caution">
    <text evidence="2">The sequence shown here is derived from an EMBL/GenBank/DDBJ whole genome shotgun (WGS) entry which is preliminary data.</text>
</comment>